<sequence length="143" mass="16134">MAVNAVHPVAHHFAIGARFHFLGWKCQWLAASNSKDSAKQRDESAWGLGMDSPLAFGVNCAFSSHTEWLDEVQQLRTEGSDENRKFREEEQRTPVWYIGCARDLGHSVQSFFLCNLVHDSLCAFIKKPLNCHLPGDSREESSV</sequence>
<name>A0A091DFQ0_FUKDA</name>
<accession>A0A091DFQ0</accession>
<proteinExistence type="predicted"/>
<dbReference type="Proteomes" id="UP000028990">
    <property type="component" value="Unassembled WGS sequence"/>
</dbReference>
<evidence type="ECO:0000313" key="1">
    <source>
        <dbReference type="EMBL" id="KFO30979.1"/>
    </source>
</evidence>
<gene>
    <name evidence="1" type="ORF">H920_07617</name>
</gene>
<protein>
    <submittedName>
        <fullName evidence="1">Uncharacterized protein</fullName>
    </submittedName>
</protein>
<keyword evidence="2" id="KW-1185">Reference proteome</keyword>
<dbReference type="AlphaFoldDB" id="A0A091DFQ0"/>
<reference evidence="1 2" key="1">
    <citation type="submission" date="2013-11" db="EMBL/GenBank/DDBJ databases">
        <title>The Damaraland mole rat (Fukomys damarensis) genome and evolution of African mole rats.</title>
        <authorList>
            <person name="Gladyshev V.N."/>
            <person name="Fang X."/>
        </authorList>
    </citation>
    <scope>NUCLEOTIDE SEQUENCE [LARGE SCALE GENOMIC DNA]</scope>
    <source>
        <tissue evidence="1">Liver</tissue>
    </source>
</reference>
<dbReference type="EMBL" id="KN122350">
    <property type="protein sequence ID" value="KFO30979.1"/>
    <property type="molecule type" value="Genomic_DNA"/>
</dbReference>
<organism evidence="1 2">
    <name type="scientific">Fukomys damarensis</name>
    <name type="common">Damaraland mole rat</name>
    <name type="synonym">Cryptomys damarensis</name>
    <dbReference type="NCBI Taxonomy" id="885580"/>
    <lineage>
        <taxon>Eukaryota</taxon>
        <taxon>Metazoa</taxon>
        <taxon>Chordata</taxon>
        <taxon>Craniata</taxon>
        <taxon>Vertebrata</taxon>
        <taxon>Euteleostomi</taxon>
        <taxon>Mammalia</taxon>
        <taxon>Eutheria</taxon>
        <taxon>Euarchontoglires</taxon>
        <taxon>Glires</taxon>
        <taxon>Rodentia</taxon>
        <taxon>Hystricomorpha</taxon>
        <taxon>Bathyergidae</taxon>
        <taxon>Fukomys</taxon>
    </lineage>
</organism>
<evidence type="ECO:0000313" key="2">
    <source>
        <dbReference type="Proteomes" id="UP000028990"/>
    </source>
</evidence>